<feature type="signal peptide" evidence="1">
    <location>
        <begin position="1"/>
        <end position="20"/>
    </location>
</feature>
<dbReference type="GeneID" id="121117789"/>
<name>A0A0K2TYF5_LEPSM</name>
<keyword evidence="1" id="KW-0732">Signal</keyword>
<protein>
    <recommendedName>
        <fullName evidence="2">MD-2-related lipid-recognition domain-containing protein</fullName>
    </recommendedName>
</protein>
<organism evidence="3">
    <name type="scientific">Lepeophtheirus salmonis</name>
    <name type="common">Salmon louse</name>
    <name type="synonym">Caligus salmonis</name>
    <dbReference type="NCBI Taxonomy" id="72036"/>
    <lineage>
        <taxon>Eukaryota</taxon>
        <taxon>Metazoa</taxon>
        <taxon>Ecdysozoa</taxon>
        <taxon>Arthropoda</taxon>
        <taxon>Crustacea</taxon>
        <taxon>Multicrustacea</taxon>
        <taxon>Hexanauplia</taxon>
        <taxon>Copepoda</taxon>
        <taxon>Siphonostomatoida</taxon>
        <taxon>Caligidae</taxon>
        <taxon>Lepeophtheirus</taxon>
    </lineage>
</organism>
<dbReference type="InterPro" id="IPR003172">
    <property type="entry name" value="ML_dom"/>
</dbReference>
<dbReference type="OrthoDB" id="6576058at2759"/>
<dbReference type="AlphaFoldDB" id="A0A0K2TYF5"/>
<dbReference type="SUPFAM" id="SSF81296">
    <property type="entry name" value="E set domains"/>
    <property type="match status" value="1"/>
</dbReference>
<dbReference type="InterPro" id="IPR014756">
    <property type="entry name" value="Ig_E-set"/>
</dbReference>
<evidence type="ECO:0000313" key="3">
    <source>
        <dbReference type="EMBL" id="CDW30386.1"/>
    </source>
</evidence>
<evidence type="ECO:0000259" key="2">
    <source>
        <dbReference type="Pfam" id="PF02221"/>
    </source>
</evidence>
<dbReference type="Gene3D" id="2.60.40.770">
    <property type="match status" value="1"/>
</dbReference>
<feature type="chain" id="PRO_5005488252" description="MD-2-related lipid-recognition domain-containing protein" evidence="1">
    <location>
        <begin position="21"/>
        <end position="174"/>
    </location>
</feature>
<dbReference type="EMBL" id="HACA01013025">
    <property type="protein sequence ID" value="CDW30386.1"/>
    <property type="molecule type" value="Transcribed_RNA"/>
</dbReference>
<dbReference type="KEGG" id="lsm:121117789"/>
<dbReference type="Pfam" id="PF02221">
    <property type="entry name" value="E1_DerP2_DerF2"/>
    <property type="match status" value="1"/>
</dbReference>
<feature type="domain" description="MD-2-related lipid-recognition" evidence="2">
    <location>
        <begin position="55"/>
        <end position="172"/>
    </location>
</feature>
<evidence type="ECO:0000256" key="1">
    <source>
        <dbReference type="SAM" id="SignalP"/>
    </source>
</evidence>
<sequence length="174" mass="19843">MNPRIISGVFLLIFLADVQGKICWKECTEMGIISSADIDGCHRRSGRDGRTPRFRCKGIDGPPCTVIRGETVHLNLEFRPNRVLKNVTQAAYWESSFGMDIPWAGLATNACTFMVNNEGCKEGDQMAYQSFSYPIFINEMYPPGTYNLRWEFTSRNEKGMEDSLSCFRYVIRIV</sequence>
<proteinExistence type="predicted"/>
<reference evidence="3" key="1">
    <citation type="submission" date="2014-05" db="EMBL/GenBank/DDBJ databases">
        <authorList>
            <person name="Chronopoulou M."/>
        </authorList>
    </citation>
    <scope>NUCLEOTIDE SEQUENCE</scope>
    <source>
        <tissue evidence="3">Whole organism</tissue>
    </source>
</reference>
<accession>A0A0K2TYF5</accession>
<dbReference type="RefSeq" id="XP_040568217.1">
    <property type="nucleotide sequence ID" value="XM_040712283.2"/>
</dbReference>